<sequence length="566" mass="63518">MASTSTVVCGICESQHTTTKADFWCPECDEGLCSQCLKHHSASKGTRAHGVISVDNYKQLPSSIANISQYCSQHDRKFQIYCPQHESTCCPLCIQSYHANCIGILSLEKVIETAKTSALMENFDKNIKNIKINAERVVKDRKQNLDEIKKQRQKFQDEIKQIRNKINEHIESLEQQILQDLYAAEQKVKSQIEDLLGKLALNIEKVDLLQTDLSAIKEYASDLQAFLGSKMVETEIQKHEIFLQSLLDDGSLQKIDMNCQIEENLSDVLSTVTSFGSISVESKSPLVVMHTEKHKQAQLRTFHYAPRTDINDIKMTLIRKFDFTCVTGCSISCTGDIFLVDYVKKCLRILKEDGTSKTDLPLSILNPVDVTCINNETVAVTYPNSKQIQIFNITTISVERTINTTGNCYGICYRDGCLLYCDTKIGIQKLNLSDNCSSTLIKDNTLSNCSYVATSEDKVYYTNCSHHTVTCCSLTGENVWEYKDQSVRSSRGISVDKHSNVYIASSGNNSIIVLSSDGKEARTVLRRQVGIENPYGLAFDVKKEKLVVANYSGPKLYGKLITSCYQ</sequence>
<dbReference type="SUPFAM" id="SSF63825">
    <property type="entry name" value="YWTD domain"/>
    <property type="match status" value="1"/>
</dbReference>
<dbReference type="PANTHER" id="PTHR25462:SF296">
    <property type="entry name" value="MEIOTIC P26, ISOFORM F"/>
    <property type="match status" value="1"/>
</dbReference>
<dbReference type="Gene3D" id="3.30.160.60">
    <property type="entry name" value="Classic Zinc Finger"/>
    <property type="match status" value="1"/>
</dbReference>
<evidence type="ECO:0000259" key="3">
    <source>
        <dbReference type="PROSITE" id="PS50119"/>
    </source>
</evidence>
<dbReference type="EMBL" id="CACVKT020005970">
    <property type="protein sequence ID" value="CAC5399019.1"/>
    <property type="molecule type" value="Genomic_DNA"/>
</dbReference>
<dbReference type="InterPro" id="IPR047153">
    <property type="entry name" value="TRIM45/56/19-like"/>
</dbReference>
<dbReference type="Gene3D" id="2.40.10.500">
    <property type="match status" value="1"/>
</dbReference>
<keyword evidence="1" id="KW-0863">Zinc-finger</keyword>
<dbReference type="InterPro" id="IPR011042">
    <property type="entry name" value="6-blade_b-propeller_TolB-like"/>
</dbReference>
<feature type="domain" description="B box-type" evidence="3">
    <location>
        <begin position="4"/>
        <end position="54"/>
    </location>
</feature>
<feature type="coiled-coil region" evidence="2">
    <location>
        <begin position="131"/>
        <end position="179"/>
    </location>
</feature>
<dbReference type="Proteomes" id="UP000507470">
    <property type="component" value="Unassembled WGS sequence"/>
</dbReference>
<gene>
    <name evidence="4" type="ORF">MCOR_33322</name>
</gene>
<accession>A0A6J8CUC6</accession>
<dbReference type="Pfam" id="PF22586">
    <property type="entry name" value="ANCHR-like_BBOX"/>
    <property type="match status" value="1"/>
</dbReference>
<dbReference type="PROSITE" id="PS50119">
    <property type="entry name" value="ZF_BBOX"/>
    <property type="match status" value="1"/>
</dbReference>
<dbReference type="CDD" id="cd19757">
    <property type="entry name" value="Bbox1"/>
    <property type="match status" value="1"/>
</dbReference>
<dbReference type="SMART" id="SM00336">
    <property type="entry name" value="BBOX"/>
    <property type="match status" value="2"/>
</dbReference>
<reference evidence="4 5" key="1">
    <citation type="submission" date="2020-06" db="EMBL/GenBank/DDBJ databases">
        <authorList>
            <person name="Li R."/>
            <person name="Bekaert M."/>
        </authorList>
    </citation>
    <scope>NUCLEOTIDE SEQUENCE [LARGE SCALE GENOMIC DNA]</scope>
    <source>
        <strain evidence="5">wild</strain>
    </source>
</reference>
<keyword evidence="2" id="KW-0175">Coiled coil</keyword>
<name>A0A6J8CUC6_MYTCO</name>
<proteinExistence type="predicted"/>
<evidence type="ECO:0000313" key="5">
    <source>
        <dbReference type="Proteomes" id="UP000507470"/>
    </source>
</evidence>
<dbReference type="InterPro" id="IPR000315">
    <property type="entry name" value="Znf_B-box"/>
</dbReference>
<evidence type="ECO:0000256" key="2">
    <source>
        <dbReference type="SAM" id="Coils"/>
    </source>
</evidence>
<dbReference type="AlphaFoldDB" id="A0A6J8CUC6"/>
<dbReference type="GO" id="GO:0008270">
    <property type="term" value="F:zinc ion binding"/>
    <property type="evidence" value="ECO:0007669"/>
    <property type="project" value="UniProtKB-KW"/>
</dbReference>
<dbReference type="PANTHER" id="PTHR25462">
    <property type="entry name" value="BONUS, ISOFORM C-RELATED"/>
    <property type="match status" value="1"/>
</dbReference>
<keyword evidence="1" id="KW-0479">Metal-binding</keyword>
<dbReference type="Gene3D" id="2.120.10.30">
    <property type="entry name" value="TolB, C-terminal domain"/>
    <property type="match status" value="1"/>
</dbReference>
<dbReference type="SUPFAM" id="SSF58113">
    <property type="entry name" value="Apolipoprotein A-I"/>
    <property type="match status" value="1"/>
</dbReference>
<dbReference type="OrthoDB" id="6052932at2759"/>
<keyword evidence="5" id="KW-1185">Reference proteome</keyword>
<keyword evidence="1" id="KW-0862">Zinc</keyword>
<evidence type="ECO:0000256" key="1">
    <source>
        <dbReference type="PROSITE-ProRule" id="PRU00024"/>
    </source>
</evidence>
<organism evidence="4 5">
    <name type="scientific">Mytilus coruscus</name>
    <name type="common">Sea mussel</name>
    <dbReference type="NCBI Taxonomy" id="42192"/>
    <lineage>
        <taxon>Eukaryota</taxon>
        <taxon>Metazoa</taxon>
        <taxon>Spiralia</taxon>
        <taxon>Lophotrochozoa</taxon>
        <taxon>Mollusca</taxon>
        <taxon>Bivalvia</taxon>
        <taxon>Autobranchia</taxon>
        <taxon>Pteriomorphia</taxon>
        <taxon>Mytilida</taxon>
        <taxon>Mytiloidea</taxon>
        <taxon>Mytilidae</taxon>
        <taxon>Mytilinae</taxon>
        <taxon>Mytilus</taxon>
    </lineage>
</organism>
<evidence type="ECO:0000313" key="4">
    <source>
        <dbReference type="EMBL" id="CAC5399019.1"/>
    </source>
</evidence>
<protein>
    <recommendedName>
        <fullName evidence="3">B box-type domain-containing protein</fullName>
    </recommendedName>
</protein>